<gene>
    <name evidence="2" type="ORF">O181_009961</name>
</gene>
<name>A0A9Q3GJY7_9BASI</name>
<accession>A0A9Q3GJY7</accession>
<organism evidence="2 3">
    <name type="scientific">Austropuccinia psidii MF-1</name>
    <dbReference type="NCBI Taxonomy" id="1389203"/>
    <lineage>
        <taxon>Eukaryota</taxon>
        <taxon>Fungi</taxon>
        <taxon>Dikarya</taxon>
        <taxon>Basidiomycota</taxon>
        <taxon>Pucciniomycotina</taxon>
        <taxon>Pucciniomycetes</taxon>
        <taxon>Pucciniales</taxon>
        <taxon>Sphaerophragmiaceae</taxon>
        <taxon>Austropuccinia</taxon>
    </lineage>
</organism>
<comment type="caution">
    <text evidence="2">The sequence shown here is derived from an EMBL/GenBank/DDBJ whole genome shotgun (WGS) entry which is preliminary data.</text>
</comment>
<dbReference type="Proteomes" id="UP000765509">
    <property type="component" value="Unassembled WGS sequence"/>
</dbReference>
<sequence>MQLYVDEKHCKIDEIAKDLQELRKTTKIWKYSPHKTNGFRDKPLFKVDRKEKPWEKVSAVRNKRKVFHNCASTGHYTNNLSKAKRKIYAIVEVPGEEAHTEGCDSDSIGNAIINNSDEDQDQIEENVVG</sequence>
<evidence type="ECO:0000256" key="1">
    <source>
        <dbReference type="SAM" id="MobiDB-lite"/>
    </source>
</evidence>
<proteinExistence type="predicted"/>
<evidence type="ECO:0000313" key="3">
    <source>
        <dbReference type="Proteomes" id="UP000765509"/>
    </source>
</evidence>
<feature type="region of interest" description="Disordered" evidence="1">
    <location>
        <begin position="99"/>
        <end position="129"/>
    </location>
</feature>
<dbReference type="EMBL" id="AVOT02002410">
    <property type="protein sequence ID" value="MBW0470246.1"/>
    <property type="molecule type" value="Genomic_DNA"/>
</dbReference>
<evidence type="ECO:0000313" key="2">
    <source>
        <dbReference type="EMBL" id="MBW0470246.1"/>
    </source>
</evidence>
<dbReference type="AlphaFoldDB" id="A0A9Q3GJY7"/>
<protein>
    <submittedName>
        <fullName evidence="2">Uncharacterized protein</fullName>
    </submittedName>
</protein>
<keyword evidence="3" id="KW-1185">Reference proteome</keyword>
<feature type="compositionally biased region" description="Acidic residues" evidence="1">
    <location>
        <begin position="116"/>
        <end position="129"/>
    </location>
</feature>
<reference evidence="2" key="1">
    <citation type="submission" date="2021-03" db="EMBL/GenBank/DDBJ databases">
        <title>Draft genome sequence of rust myrtle Austropuccinia psidii MF-1, a brazilian biotype.</title>
        <authorList>
            <person name="Quecine M.C."/>
            <person name="Pachon D.M.R."/>
            <person name="Bonatelli M.L."/>
            <person name="Correr F.H."/>
            <person name="Franceschini L.M."/>
            <person name="Leite T.F."/>
            <person name="Margarido G.R.A."/>
            <person name="Almeida C.A."/>
            <person name="Ferrarezi J.A."/>
            <person name="Labate C.A."/>
        </authorList>
    </citation>
    <scope>NUCLEOTIDE SEQUENCE</scope>
    <source>
        <strain evidence="2">MF-1</strain>
    </source>
</reference>